<evidence type="ECO:0000259" key="1">
    <source>
        <dbReference type="Pfam" id="PF05036"/>
    </source>
</evidence>
<reference evidence="2" key="1">
    <citation type="submission" date="2019-08" db="EMBL/GenBank/DDBJ databases">
        <authorList>
            <person name="Kucharzyk K."/>
            <person name="Murdoch R.W."/>
            <person name="Higgins S."/>
            <person name="Loffler F."/>
        </authorList>
    </citation>
    <scope>NUCLEOTIDE SEQUENCE</scope>
</reference>
<dbReference type="AlphaFoldDB" id="A0A644XQQ9"/>
<proteinExistence type="predicted"/>
<dbReference type="EMBL" id="VSSQ01003005">
    <property type="protein sequence ID" value="MPM18546.1"/>
    <property type="molecule type" value="Genomic_DNA"/>
</dbReference>
<comment type="caution">
    <text evidence="2">The sequence shown here is derived from an EMBL/GenBank/DDBJ whole genome shotgun (WGS) entry which is preliminary data.</text>
</comment>
<evidence type="ECO:0000313" key="2">
    <source>
        <dbReference type="EMBL" id="MPM18546.1"/>
    </source>
</evidence>
<protein>
    <recommendedName>
        <fullName evidence="1">SPOR domain-containing protein</fullName>
    </recommendedName>
</protein>
<accession>A0A644XQQ9</accession>
<name>A0A644XQQ9_9ZZZZ</name>
<gene>
    <name evidence="2" type="ORF">SDC9_64958</name>
</gene>
<organism evidence="2">
    <name type="scientific">bioreactor metagenome</name>
    <dbReference type="NCBI Taxonomy" id="1076179"/>
    <lineage>
        <taxon>unclassified sequences</taxon>
        <taxon>metagenomes</taxon>
        <taxon>ecological metagenomes</taxon>
    </lineage>
</organism>
<dbReference type="GO" id="GO:0042834">
    <property type="term" value="F:peptidoglycan binding"/>
    <property type="evidence" value="ECO:0007669"/>
    <property type="project" value="InterPro"/>
</dbReference>
<sequence>MGRFSTEDAAQRALTQLTNKGVRTARVVVERKETNIYTLRLPAATDALRAKAEGQLRTALSGKPLRACGT</sequence>
<dbReference type="Pfam" id="PF05036">
    <property type="entry name" value="SPOR"/>
    <property type="match status" value="1"/>
</dbReference>
<dbReference type="InterPro" id="IPR007730">
    <property type="entry name" value="SPOR-like_dom"/>
</dbReference>
<feature type="domain" description="SPOR" evidence="1">
    <location>
        <begin position="2"/>
        <end position="59"/>
    </location>
</feature>